<dbReference type="EMBL" id="BNJR01000005">
    <property type="protein sequence ID" value="GHP13087.1"/>
    <property type="molecule type" value="Genomic_DNA"/>
</dbReference>
<gene>
    <name evidence="1" type="ORF">YK48G_05120</name>
</gene>
<comment type="caution">
    <text evidence="1">The sequence shown here is derived from an EMBL/GenBank/DDBJ whole genome shotgun (WGS) entry which is preliminary data.</text>
</comment>
<proteinExistence type="predicted"/>
<protein>
    <submittedName>
        <fullName evidence="1">Uncharacterized protein</fullName>
    </submittedName>
</protein>
<evidence type="ECO:0000313" key="1">
    <source>
        <dbReference type="EMBL" id="GHP13087.1"/>
    </source>
</evidence>
<evidence type="ECO:0000313" key="2">
    <source>
        <dbReference type="Proteomes" id="UP000604765"/>
    </source>
</evidence>
<sequence length="46" mass="5560">MHIVVYITASERELLLTEEFDTSKDTKIQTNLFKQWGILRYNDRQD</sequence>
<accession>A0ABQ3VW06</accession>
<name>A0ABQ3VW06_9LACO</name>
<reference evidence="1 2" key="1">
    <citation type="journal article" date="2021" name="Int. J. Syst. Evol. Microbiol.">
        <title>Lentilactobacillus fungorum sp. nov., isolated from spent mushroom substrates.</title>
        <authorList>
            <person name="Tohno M."/>
            <person name="Tanizawa Y."/>
            <person name="Kojima Y."/>
            <person name="Sakamoto M."/>
            <person name="Ohkuma M."/>
            <person name="Kobayashi H."/>
        </authorList>
    </citation>
    <scope>NUCLEOTIDE SEQUENCE [LARGE SCALE GENOMIC DNA]</scope>
    <source>
        <strain evidence="1 2">YK48G</strain>
    </source>
</reference>
<dbReference type="Proteomes" id="UP000604765">
    <property type="component" value="Unassembled WGS sequence"/>
</dbReference>
<organism evidence="1 2">
    <name type="scientific">Lentilactobacillus fungorum</name>
    <dbReference type="NCBI Taxonomy" id="2201250"/>
    <lineage>
        <taxon>Bacteria</taxon>
        <taxon>Bacillati</taxon>
        <taxon>Bacillota</taxon>
        <taxon>Bacilli</taxon>
        <taxon>Lactobacillales</taxon>
        <taxon>Lactobacillaceae</taxon>
        <taxon>Lentilactobacillus</taxon>
    </lineage>
</organism>
<keyword evidence="2" id="KW-1185">Reference proteome</keyword>